<dbReference type="EMBL" id="LT670849">
    <property type="protein sequence ID" value="SHN68561.1"/>
    <property type="molecule type" value="Genomic_DNA"/>
</dbReference>
<feature type="chain" id="PRO_5012636141" description="Cysteine rich repeat-containing protein" evidence="2">
    <location>
        <begin position="28"/>
        <end position="102"/>
    </location>
</feature>
<keyword evidence="2" id="KW-0732">Signal</keyword>
<name>A0A1M7TD26_9BRAD</name>
<evidence type="ECO:0000256" key="2">
    <source>
        <dbReference type="SAM" id="SignalP"/>
    </source>
</evidence>
<gene>
    <name evidence="3" type="ORF">SAMN05444170_1374</name>
</gene>
<evidence type="ECO:0000313" key="4">
    <source>
        <dbReference type="Proteomes" id="UP000184096"/>
    </source>
</evidence>
<protein>
    <recommendedName>
        <fullName evidence="5">Cysteine rich repeat-containing protein</fullName>
    </recommendedName>
</protein>
<dbReference type="AlphaFoldDB" id="A0A1M7TD26"/>
<accession>A0A1M7TD26</accession>
<keyword evidence="4" id="KW-1185">Reference proteome</keyword>
<evidence type="ECO:0000256" key="1">
    <source>
        <dbReference type="SAM" id="MobiDB-lite"/>
    </source>
</evidence>
<proteinExistence type="predicted"/>
<feature type="signal peptide" evidence="2">
    <location>
        <begin position="1"/>
        <end position="27"/>
    </location>
</feature>
<evidence type="ECO:0008006" key="5">
    <source>
        <dbReference type="Google" id="ProtNLM"/>
    </source>
</evidence>
<evidence type="ECO:0000313" key="3">
    <source>
        <dbReference type="EMBL" id="SHN68561.1"/>
    </source>
</evidence>
<feature type="region of interest" description="Disordered" evidence="1">
    <location>
        <begin position="77"/>
        <end position="102"/>
    </location>
</feature>
<dbReference type="OrthoDB" id="8245037at2"/>
<sequence length="102" mass="11053">MRTHRFFQIFALVGLAATAAAGTTALAQEHRGTMEQQMACTPDVFRLCGAAIPDENRIVACLQANTPQLSAPCRAVFESSDSDNAPPPQASRQPSVRRGYQY</sequence>
<reference evidence="4" key="1">
    <citation type="submission" date="2016-11" db="EMBL/GenBank/DDBJ databases">
        <authorList>
            <person name="Varghese N."/>
            <person name="Submissions S."/>
        </authorList>
    </citation>
    <scope>NUCLEOTIDE SEQUENCE [LARGE SCALE GENOMIC DNA]</scope>
    <source>
        <strain evidence="4">GAS401</strain>
    </source>
</reference>
<dbReference type="Proteomes" id="UP000184096">
    <property type="component" value="Chromosome I"/>
</dbReference>
<organism evidence="3 4">
    <name type="scientific">Bradyrhizobium erythrophlei</name>
    <dbReference type="NCBI Taxonomy" id="1437360"/>
    <lineage>
        <taxon>Bacteria</taxon>
        <taxon>Pseudomonadati</taxon>
        <taxon>Pseudomonadota</taxon>
        <taxon>Alphaproteobacteria</taxon>
        <taxon>Hyphomicrobiales</taxon>
        <taxon>Nitrobacteraceae</taxon>
        <taxon>Bradyrhizobium</taxon>
    </lineage>
</organism>